<comment type="caution">
    <text evidence="1">The sequence shown here is derived from an EMBL/GenBank/DDBJ whole genome shotgun (WGS) entry which is preliminary data.</text>
</comment>
<accession>A0ABR9RTB1</accession>
<gene>
    <name evidence="1" type="ORF">IEQ44_08140</name>
</gene>
<proteinExistence type="predicted"/>
<dbReference type="SUPFAM" id="SSF50475">
    <property type="entry name" value="FMN-binding split barrel"/>
    <property type="match status" value="1"/>
</dbReference>
<dbReference type="EMBL" id="JADCSA010000006">
    <property type="protein sequence ID" value="MBE7324620.1"/>
    <property type="molecule type" value="Genomic_DNA"/>
</dbReference>
<name>A0ABR9RTB1_9ACTN</name>
<dbReference type="InterPro" id="IPR012349">
    <property type="entry name" value="Split_barrel_FMN-bd"/>
</dbReference>
<dbReference type="Gene3D" id="2.30.110.10">
    <property type="entry name" value="Electron Transport, Fmn-binding Protein, Chain A"/>
    <property type="match status" value="1"/>
</dbReference>
<keyword evidence="2" id="KW-1185">Reference proteome</keyword>
<dbReference type="Proteomes" id="UP000756387">
    <property type="component" value="Unassembled WGS sequence"/>
</dbReference>
<evidence type="ECO:0000313" key="1">
    <source>
        <dbReference type="EMBL" id="MBE7324620.1"/>
    </source>
</evidence>
<organism evidence="1 2">
    <name type="scientific">Nocardioides malaquae</name>
    <dbReference type="NCBI Taxonomy" id="2773426"/>
    <lineage>
        <taxon>Bacteria</taxon>
        <taxon>Bacillati</taxon>
        <taxon>Actinomycetota</taxon>
        <taxon>Actinomycetes</taxon>
        <taxon>Propionibacteriales</taxon>
        <taxon>Nocardioidaceae</taxon>
        <taxon>Nocardioides</taxon>
    </lineage>
</organism>
<dbReference type="Pfam" id="PF12900">
    <property type="entry name" value="Pyridox_ox_2"/>
    <property type="match status" value="1"/>
</dbReference>
<evidence type="ECO:0000313" key="2">
    <source>
        <dbReference type="Proteomes" id="UP000756387"/>
    </source>
</evidence>
<reference evidence="1 2" key="1">
    <citation type="submission" date="2020-10" db="EMBL/GenBank/DDBJ databases">
        <title>Nocardioides sp. isolated from sludge.</title>
        <authorList>
            <person name="Zhang X."/>
        </authorList>
    </citation>
    <scope>NUCLEOTIDE SEQUENCE [LARGE SCALE GENOMIC DNA]</scope>
    <source>
        <strain evidence="1 2">Y6</strain>
    </source>
</reference>
<protein>
    <submittedName>
        <fullName evidence="1">Pyridoxamine 5'-phosphate oxidase family protein</fullName>
    </submittedName>
</protein>
<dbReference type="RefSeq" id="WP_193637945.1">
    <property type="nucleotide sequence ID" value="NZ_JADCSA010000006.1"/>
</dbReference>
<dbReference type="InterPro" id="IPR024747">
    <property type="entry name" value="Pyridox_Oxase-rel"/>
</dbReference>
<sequence>MTADAPRIMDEDECWEFLRSHEFGRLAFHLADEVHIAPINYAVDHRTLLFRTAEGSKLLGIVMNPDVAFEIDEYDDAKAASVIVRGTARLLPEDEAHRSENVPLRPWVADFKYNVVEITPTEMTGRRFDLTKPWTRITPRD</sequence>